<dbReference type="PANTHER" id="PTHR42693:SF42">
    <property type="entry name" value="ARYLSULFATASE G"/>
    <property type="match status" value="1"/>
</dbReference>
<dbReference type="PROSITE" id="PS00149">
    <property type="entry name" value="SULFATASE_2"/>
    <property type="match status" value="1"/>
</dbReference>
<dbReference type="Pfam" id="PF00884">
    <property type="entry name" value="Sulfatase"/>
    <property type="match status" value="1"/>
</dbReference>
<organism evidence="8 9">
    <name type="scientific">Flavivirga aquimarina</name>
    <dbReference type="NCBI Taxonomy" id="2027862"/>
    <lineage>
        <taxon>Bacteria</taxon>
        <taxon>Pseudomonadati</taxon>
        <taxon>Bacteroidota</taxon>
        <taxon>Flavobacteriia</taxon>
        <taxon>Flavobacteriales</taxon>
        <taxon>Flavobacteriaceae</taxon>
        <taxon>Flavivirga</taxon>
    </lineage>
</organism>
<keyword evidence="6" id="KW-0106">Calcium</keyword>
<evidence type="ECO:0000313" key="8">
    <source>
        <dbReference type="EMBL" id="MDO5968758.1"/>
    </source>
</evidence>
<dbReference type="PANTHER" id="PTHR42693">
    <property type="entry name" value="ARYLSULFATASE FAMILY MEMBER"/>
    <property type="match status" value="1"/>
</dbReference>
<dbReference type="EMBL" id="JAUOEK010000050">
    <property type="protein sequence ID" value="MDO5968758.1"/>
    <property type="molecule type" value="Genomic_DNA"/>
</dbReference>
<gene>
    <name evidence="8" type="ORF">Q4Q35_02975</name>
</gene>
<dbReference type="Proteomes" id="UP001176883">
    <property type="component" value="Unassembled WGS sequence"/>
</dbReference>
<evidence type="ECO:0000256" key="3">
    <source>
        <dbReference type="ARBA" id="ARBA00022723"/>
    </source>
</evidence>
<dbReference type="RefSeq" id="WP_303276436.1">
    <property type="nucleotide sequence ID" value="NZ_JAUOEK010000050.1"/>
</dbReference>
<keyword evidence="9" id="KW-1185">Reference proteome</keyword>
<dbReference type="InterPro" id="IPR024607">
    <property type="entry name" value="Sulfatase_CS"/>
</dbReference>
<evidence type="ECO:0000313" key="9">
    <source>
        <dbReference type="Proteomes" id="UP001176883"/>
    </source>
</evidence>
<dbReference type="PROSITE" id="PS00523">
    <property type="entry name" value="SULFATASE_1"/>
    <property type="match status" value="1"/>
</dbReference>
<evidence type="ECO:0000256" key="1">
    <source>
        <dbReference type="ARBA" id="ARBA00001913"/>
    </source>
</evidence>
<dbReference type="InterPro" id="IPR017850">
    <property type="entry name" value="Alkaline_phosphatase_core_sf"/>
</dbReference>
<keyword evidence="5" id="KW-0378">Hydrolase</keyword>
<keyword evidence="3" id="KW-0479">Metal-binding</keyword>
<evidence type="ECO:0000259" key="7">
    <source>
        <dbReference type="Pfam" id="PF00884"/>
    </source>
</evidence>
<accession>A0ABT8W6L4</accession>
<protein>
    <submittedName>
        <fullName evidence="8">Sulfatase-like hydrolase/transferase</fullName>
    </submittedName>
</protein>
<reference evidence="8" key="1">
    <citation type="submission" date="2023-07" db="EMBL/GenBank/DDBJ databases">
        <title>Two novel species in the genus Flavivirga.</title>
        <authorList>
            <person name="Kwon K."/>
        </authorList>
    </citation>
    <scope>NUCLEOTIDE SEQUENCE</scope>
    <source>
        <strain evidence="8">KCTC 52353</strain>
    </source>
</reference>
<comment type="cofactor">
    <cofactor evidence="1">
        <name>Ca(2+)</name>
        <dbReference type="ChEBI" id="CHEBI:29108"/>
    </cofactor>
</comment>
<dbReference type="Gene3D" id="3.40.720.10">
    <property type="entry name" value="Alkaline Phosphatase, subunit A"/>
    <property type="match status" value="1"/>
</dbReference>
<dbReference type="CDD" id="cd16155">
    <property type="entry name" value="sulfatase_like"/>
    <property type="match status" value="1"/>
</dbReference>
<evidence type="ECO:0000256" key="6">
    <source>
        <dbReference type="ARBA" id="ARBA00022837"/>
    </source>
</evidence>
<dbReference type="PROSITE" id="PS51257">
    <property type="entry name" value="PROKAR_LIPOPROTEIN"/>
    <property type="match status" value="1"/>
</dbReference>
<evidence type="ECO:0000256" key="5">
    <source>
        <dbReference type="ARBA" id="ARBA00022801"/>
    </source>
</evidence>
<proteinExistence type="inferred from homology"/>
<feature type="domain" description="Sulfatase N-terminal" evidence="7">
    <location>
        <begin position="35"/>
        <end position="363"/>
    </location>
</feature>
<name>A0ABT8W6L4_9FLAO</name>
<sequence>MRSIKLFLLVLTVFTACNSPKKQKQEEKIADSKRPNILFLFADDQRDFTINALGNTEVITPNLDSLVQTGTTFENAYIMGAMNGAVCAPSRAMLMTGRALFNIDPTGNTIDSAHTTMPKAMEKAGYTTHHIGKWHNGKEAFINSFSGGKNIFFGGMHRQYNVPTFNYSVEGHYEADKMNPHSPKHSSELYADAAIDFLNGYNGKDPFFTYVAFQAPHDPREMPQEYLDMYDDVTVQLPPNFMPEHPFDNGELDIRDEWLAGYPRTSEEVIANIKAYYAMITHLDAQIGRIIQTLKEKDLYENTIIVFAGDNGLAVGQHGLLGKQNLYEHSINVPLIFSGPDIPMGKKTSALAYLSDLYPTFCEMGPGVEAPATVEGASLKEVILSDATVRDATFHCYKNFQRAARNDRYKIIKYNVDNTVTTQLFDLKEDPFETKNLANDMQFSEQLATMELLLKEQMITYNDEADFEKEGWGVPVLLAWKDKTNPEEVAHLRELAKEERKMRGF</sequence>
<keyword evidence="4" id="KW-0732">Signal</keyword>
<evidence type="ECO:0000256" key="4">
    <source>
        <dbReference type="ARBA" id="ARBA00022729"/>
    </source>
</evidence>
<comment type="similarity">
    <text evidence="2">Belongs to the sulfatase family.</text>
</comment>
<dbReference type="InterPro" id="IPR000917">
    <property type="entry name" value="Sulfatase_N"/>
</dbReference>
<evidence type="ECO:0000256" key="2">
    <source>
        <dbReference type="ARBA" id="ARBA00008779"/>
    </source>
</evidence>
<dbReference type="InterPro" id="IPR050738">
    <property type="entry name" value="Sulfatase"/>
</dbReference>
<dbReference type="SUPFAM" id="SSF53649">
    <property type="entry name" value="Alkaline phosphatase-like"/>
    <property type="match status" value="1"/>
</dbReference>
<comment type="caution">
    <text evidence="8">The sequence shown here is derived from an EMBL/GenBank/DDBJ whole genome shotgun (WGS) entry which is preliminary data.</text>
</comment>